<dbReference type="OrthoDB" id="9182103at2"/>
<dbReference type="HOGENOM" id="CLU_153788_1_0_4"/>
<dbReference type="STRING" id="742823.HMPREF9465_01233"/>
<comment type="caution">
    <text evidence="2">The sequence shown here is derived from an EMBL/GenBank/DDBJ whole genome shotgun (WGS) entry which is preliminary data.</text>
</comment>
<dbReference type="eggNOG" id="COG1396">
    <property type="taxonomic scope" value="Bacteria"/>
</dbReference>
<name>K1JWW5_9BURK</name>
<organism evidence="2 3">
    <name type="scientific">Sutterella wadsworthensis 2_1_59BFAA</name>
    <dbReference type="NCBI Taxonomy" id="742823"/>
    <lineage>
        <taxon>Bacteria</taxon>
        <taxon>Pseudomonadati</taxon>
        <taxon>Pseudomonadota</taxon>
        <taxon>Betaproteobacteria</taxon>
        <taxon>Burkholderiales</taxon>
        <taxon>Sutterellaceae</taxon>
        <taxon>Sutterella</taxon>
    </lineage>
</organism>
<dbReference type="AlphaFoldDB" id="K1JWW5"/>
<dbReference type="EMBL" id="ADMG01000031">
    <property type="protein sequence ID" value="EKB31128.1"/>
    <property type="molecule type" value="Genomic_DNA"/>
</dbReference>
<dbReference type="InterPro" id="IPR010982">
    <property type="entry name" value="Lambda_DNA-bd_dom_sf"/>
</dbReference>
<feature type="domain" description="HTH cro/C1-type" evidence="1">
    <location>
        <begin position="18"/>
        <end position="74"/>
    </location>
</feature>
<protein>
    <recommendedName>
        <fullName evidence="1">HTH cro/C1-type domain-containing protein</fullName>
    </recommendedName>
</protein>
<dbReference type="GO" id="GO:0003677">
    <property type="term" value="F:DNA binding"/>
    <property type="evidence" value="ECO:0007669"/>
    <property type="project" value="InterPro"/>
</dbReference>
<dbReference type="PATRIC" id="fig|742823.3.peg.1225"/>
<sequence>MRPSFAVEESVRTLGANLKAARLRRRLPQSVVAERAGISLNTLSKLENGDCGIAIGNVASVLQALGLGTPFSDVAAAGDDETGLMLEARRLPRRARQPKKEI</sequence>
<dbReference type="RefSeq" id="WP_005435163.1">
    <property type="nucleotide sequence ID" value="NZ_JH815516.1"/>
</dbReference>
<dbReference type="CDD" id="cd00093">
    <property type="entry name" value="HTH_XRE"/>
    <property type="match status" value="1"/>
</dbReference>
<proteinExistence type="predicted"/>
<evidence type="ECO:0000259" key="1">
    <source>
        <dbReference type="PROSITE" id="PS50943"/>
    </source>
</evidence>
<dbReference type="InterPro" id="IPR001387">
    <property type="entry name" value="Cro/C1-type_HTH"/>
</dbReference>
<dbReference type="SUPFAM" id="SSF47413">
    <property type="entry name" value="lambda repressor-like DNA-binding domains"/>
    <property type="match status" value="1"/>
</dbReference>
<dbReference type="Gene3D" id="1.10.260.40">
    <property type="entry name" value="lambda repressor-like DNA-binding domains"/>
    <property type="match status" value="1"/>
</dbReference>
<accession>K1JWW5</accession>
<evidence type="ECO:0000313" key="3">
    <source>
        <dbReference type="Proteomes" id="UP000005835"/>
    </source>
</evidence>
<dbReference type="Proteomes" id="UP000005835">
    <property type="component" value="Unassembled WGS sequence"/>
</dbReference>
<dbReference type="PROSITE" id="PS50943">
    <property type="entry name" value="HTH_CROC1"/>
    <property type="match status" value="1"/>
</dbReference>
<dbReference type="Pfam" id="PF13560">
    <property type="entry name" value="HTH_31"/>
    <property type="match status" value="1"/>
</dbReference>
<gene>
    <name evidence="2" type="ORF">HMPREF9465_01233</name>
</gene>
<keyword evidence="3" id="KW-1185">Reference proteome</keyword>
<dbReference type="SMART" id="SM00530">
    <property type="entry name" value="HTH_XRE"/>
    <property type="match status" value="1"/>
</dbReference>
<evidence type="ECO:0000313" key="2">
    <source>
        <dbReference type="EMBL" id="EKB31128.1"/>
    </source>
</evidence>
<reference evidence="2 3" key="1">
    <citation type="submission" date="2012-05" db="EMBL/GenBank/DDBJ databases">
        <title>The Genome Sequence of Sutterella wadsworthensis 2_1_59BFAA.</title>
        <authorList>
            <consortium name="The Broad Institute Genome Sequencing Platform"/>
            <person name="Earl A."/>
            <person name="Ward D."/>
            <person name="Feldgarden M."/>
            <person name="Gevers D."/>
            <person name="Daigneault M."/>
            <person name="Strauss J."/>
            <person name="Allen-Vercoe E."/>
            <person name="Walker B."/>
            <person name="Young S.K."/>
            <person name="Zeng Q."/>
            <person name="Gargeya S."/>
            <person name="Fitzgerald M."/>
            <person name="Haas B."/>
            <person name="Abouelleil A."/>
            <person name="Alvarado L."/>
            <person name="Arachchi H.M."/>
            <person name="Berlin A.M."/>
            <person name="Chapman S.B."/>
            <person name="Goldberg J."/>
            <person name="Griggs A."/>
            <person name="Gujja S."/>
            <person name="Hansen M."/>
            <person name="Howarth C."/>
            <person name="Imamovic A."/>
            <person name="Larimer J."/>
            <person name="McCowen C."/>
            <person name="Montmayeur A."/>
            <person name="Murphy C."/>
            <person name="Neiman D."/>
            <person name="Pearson M."/>
            <person name="Priest M."/>
            <person name="Roberts A."/>
            <person name="Saif S."/>
            <person name="Shea T."/>
            <person name="Sisk P."/>
            <person name="Sykes S."/>
            <person name="Wortman J."/>
            <person name="Nusbaum C."/>
            <person name="Birren B."/>
        </authorList>
    </citation>
    <scope>NUCLEOTIDE SEQUENCE [LARGE SCALE GENOMIC DNA]</scope>
    <source>
        <strain evidence="2 3">2_1_59BFAA</strain>
    </source>
</reference>